<organism evidence="1 2">
    <name type="scientific">Aliidiomarina soli</name>
    <dbReference type="NCBI Taxonomy" id="1928574"/>
    <lineage>
        <taxon>Bacteria</taxon>
        <taxon>Pseudomonadati</taxon>
        <taxon>Pseudomonadota</taxon>
        <taxon>Gammaproteobacteria</taxon>
        <taxon>Alteromonadales</taxon>
        <taxon>Idiomarinaceae</taxon>
        <taxon>Aliidiomarina</taxon>
    </lineage>
</organism>
<comment type="caution">
    <text evidence="1">The sequence shown here is derived from an EMBL/GenBank/DDBJ whole genome shotgun (WGS) entry which is preliminary data.</text>
</comment>
<gene>
    <name evidence="1" type="ORF">CWE14_00960</name>
</gene>
<dbReference type="Gene3D" id="2.60.120.1140">
    <property type="entry name" value="Protein of unknown function DUF192"/>
    <property type="match status" value="1"/>
</dbReference>
<accession>A0A432WLA6</accession>
<dbReference type="InterPro" id="IPR038695">
    <property type="entry name" value="Saro_0823-like_sf"/>
</dbReference>
<keyword evidence="2" id="KW-1185">Reference proteome</keyword>
<dbReference type="Proteomes" id="UP000287823">
    <property type="component" value="Unassembled WGS sequence"/>
</dbReference>
<reference evidence="1 2" key="1">
    <citation type="journal article" date="2011" name="Front. Microbiol.">
        <title>Genomic signatures of strain selection and enhancement in Bacillus atrophaeus var. globigii, a historical biowarfare simulant.</title>
        <authorList>
            <person name="Gibbons H.S."/>
            <person name="Broomall S.M."/>
            <person name="McNew L.A."/>
            <person name="Daligault H."/>
            <person name="Chapman C."/>
            <person name="Bruce D."/>
            <person name="Karavis M."/>
            <person name="Krepps M."/>
            <person name="McGregor P.A."/>
            <person name="Hong C."/>
            <person name="Park K.H."/>
            <person name="Akmal A."/>
            <person name="Feldman A."/>
            <person name="Lin J.S."/>
            <person name="Chang W.E."/>
            <person name="Higgs B.W."/>
            <person name="Demirev P."/>
            <person name="Lindquist J."/>
            <person name="Liem A."/>
            <person name="Fochler E."/>
            <person name="Read T.D."/>
            <person name="Tapia R."/>
            <person name="Johnson S."/>
            <person name="Bishop-Lilly K.A."/>
            <person name="Detter C."/>
            <person name="Han C."/>
            <person name="Sozhamannan S."/>
            <person name="Rosenzweig C.N."/>
            <person name="Skowronski E.W."/>
        </authorList>
    </citation>
    <scope>NUCLEOTIDE SEQUENCE [LARGE SCALE GENOMIC DNA]</scope>
    <source>
        <strain evidence="1 2">Y4G10-17</strain>
    </source>
</reference>
<dbReference type="EMBL" id="PIPO01000001">
    <property type="protein sequence ID" value="RUO34602.1"/>
    <property type="molecule type" value="Genomic_DNA"/>
</dbReference>
<sequence>MAIVTVVSPLGLPTQPLQGVVVAAGVIARLRGWFGYQQRQDINAIWLARTRCIHTIAMRMPIDLVWMDKNGVCIRVEHKVSPDSLCWCGKACQVLELRCKQLTVQPGDQCIIHHTQG</sequence>
<name>A0A432WLA6_9GAMM</name>
<protein>
    <recommendedName>
        <fullName evidence="3">DUF192 domain-containing protein</fullName>
    </recommendedName>
</protein>
<dbReference type="RefSeq" id="WP_126797667.1">
    <property type="nucleotide sequence ID" value="NZ_PIPO01000001.1"/>
</dbReference>
<evidence type="ECO:0008006" key="3">
    <source>
        <dbReference type="Google" id="ProtNLM"/>
    </source>
</evidence>
<proteinExistence type="predicted"/>
<dbReference type="AlphaFoldDB" id="A0A432WLA6"/>
<evidence type="ECO:0000313" key="2">
    <source>
        <dbReference type="Proteomes" id="UP000287823"/>
    </source>
</evidence>
<evidence type="ECO:0000313" key="1">
    <source>
        <dbReference type="EMBL" id="RUO34602.1"/>
    </source>
</evidence>